<proteinExistence type="predicted"/>
<dbReference type="AlphaFoldDB" id="B4VRH9"/>
<dbReference type="Pfam" id="PF11848">
    <property type="entry name" value="DUF3368"/>
    <property type="match status" value="1"/>
</dbReference>
<dbReference type="STRING" id="118168.MC7420_1305"/>
<dbReference type="PANTHER" id="PTHR39550">
    <property type="entry name" value="SLL0658 PROTEIN"/>
    <property type="match status" value="1"/>
</dbReference>
<keyword evidence="2" id="KW-1185">Reference proteome</keyword>
<dbReference type="eggNOG" id="COG2405">
    <property type="taxonomic scope" value="Bacteria"/>
</dbReference>
<organism evidence="1 2">
    <name type="scientific">Coleofasciculus chthonoplastes PCC 7420</name>
    <dbReference type="NCBI Taxonomy" id="118168"/>
    <lineage>
        <taxon>Bacteria</taxon>
        <taxon>Bacillati</taxon>
        <taxon>Cyanobacteriota</taxon>
        <taxon>Cyanophyceae</taxon>
        <taxon>Coleofasciculales</taxon>
        <taxon>Coleofasciculaceae</taxon>
        <taxon>Coleofasciculus</taxon>
    </lineage>
</organism>
<protein>
    <submittedName>
        <fullName evidence="1">Uncharacterized protein</fullName>
    </submittedName>
</protein>
<dbReference type="PANTHER" id="PTHR39550:SF1">
    <property type="entry name" value="SLL0658 PROTEIN"/>
    <property type="match status" value="1"/>
</dbReference>
<accession>B4VRH9</accession>
<dbReference type="InterPro" id="IPR021799">
    <property type="entry name" value="PIN-like_prokaryotic"/>
</dbReference>
<sequence length="77" mass="8411">MSSRGRIDHQANVELIELDLGEQEAITLAEKIGANLIILDDRDARQMALQRSLNVIGLLGVLGVDAQRKLITFSVAI</sequence>
<dbReference type="Proteomes" id="UP000003835">
    <property type="component" value="Unassembled WGS sequence"/>
</dbReference>
<reference evidence="1 2" key="1">
    <citation type="submission" date="2008-07" db="EMBL/GenBank/DDBJ databases">
        <authorList>
            <person name="Tandeau de Marsac N."/>
            <person name="Ferriera S."/>
            <person name="Johnson J."/>
            <person name="Kravitz S."/>
            <person name="Beeson K."/>
            <person name="Sutton G."/>
            <person name="Rogers Y.-H."/>
            <person name="Friedman R."/>
            <person name="Frazier M."/>
            <person name="Venter J.C."/>
        </authorList>
    </citation>
    <scope>NUCLEOTIDE SEQUENCE [LARGE SCALE GENOMIC DNA]</scope>
    <source>
        <strain evidence="1 2">PCC 7420</strain>
    </source>
</reference>
<gene>
    <name evidence="1" type="ORF">MC7420_1305</name>
</gene>
<name>B4VRH9_9CYAN</name>
<dbReference type="HOGENOM" id="CLU_2632039_0_0_3"/>
<dbReference type="EMBL" id="DS989849">
    <property type="protein sequence ID" value="EDX75387.1"/>
    <property type="molecule type" value="Genomic_DNA"/>
</dbReference>
<evidence type="ECO:0000313" key="1">
    <source>
        <dbReference type="EMBL" id="EDX75387.1"/>
    </source>
</evidence>
<evidence type="ECO:0000313" key="2">
    <source>
        <dbReference type="Proteomes" id="UP000003835"/>
    </source>
</evidence>